<feature type="compositionally biased region" description="Pro residues" evidence="1">
    <location>
        <begin position="772"/>
        <end position="781"/>
    </location>
</feature>
<evidence type="ECO:0000256" key="1">
    <source>
        <dbReference type="SAM" id="MobiDB-lite"/>
    </source>
</evidence>
<dbReference type="Proteomes" id="UP000015241">
    <property type="component" value="Unassembled WGS sequence"/>
</dbReference>
<feature type="compositionally biased region" description="Polar residues" evidence="1">
    <location>
        <begin position="1116"/>
        <end position="1137"/>
    </location>
</feature>
<feature type="compositionally biased region" description="Low complexity" evidence="1">
    <location>
        <begin position="163"/>
        <end position="175"/>
    </location>
</feature>
<proteinExistence type="predicted"/>
<feature type="compositionally biased region" description="Low complexity" evidence="1">
    <location>
        <begin position="860"/>
        <end position="873"/>
    </location>
</feature>
<feature type="compositionally biased region" description="Basic and acidic residues" evidence="1">
    <location>
        <begin position="648"/>
        <end position="659"/>
    </location>
</feature>
<feature type="compositionally biased region" description="Polar residues" evidence="1">
    <location>
        <begin position="505"/>
        <end position="527"/>
    </location>
</feature>
<feature type="region of interest" description="Disordered" evidence="1">
    <location>
        <begin position="266"/>
        <end position="291"/>
    </location>
</feature>
<feature type="region of interest" description="Disordered" evidence="1">
    <location>
        <begin position="1"/>
        <end position="97"/>
    </location>
</feature>
<protein>
    <submittedName>
        <fullName evidence="2">Uncharacterized protein</fullName>
    </submittedName>
</protein>
<dbReference type="HOGENOM" id="CLU_009401_0_0_1"/>
<feature type="region of interest" description="Disordered" evidence="1">
    <location>
        <begin position="648"/>
        <end position="873"/>
    </location>
</feature>
<keyword evidence="3" id="KW-1185">Reference proteome</keyword>
<feature type="compositionally biased region" description="Basic and acidic residues" evidence="1">
    <location>
        <begin position="615"/>
        <end position="624"/>
    </location>
</feature>
<reference evidence="2 3" key="1">
    <citation type="journal article" date="2012" name="Science">
        <title>The Paleozoic origin of enzymatic lignin decomposition reconstructed from 31 fungal genomes.</title>
        <authorList>
            <person name="Floudas D."/>
            <person name="Binder M."/>
            <person name="Riley R."/>
            <person name="Barry K."/>
            <person name="Blanchette R.A."/>
            <person name="Henrissat B."/>
            <person name="Martinez A.T."/>
            <person name="Otillar R."/>
            <person name="Spatafora J.W."/>
            <person name="Yadav J.S."/>
            <person name="Aerts A."/>
            <person name="Benoit I."/>
            <person name="Boyd A."/>
            <person name="Carlson A."/>
            <person name="Copeland A."/>
            <person name="Coutinho P.M."/>
            <person name="de Vries R.P."/>
            <person name="Ferreira P."/>
            <person name="Findley K."/>
            <person name="Foster B."/>
            <person name="Gaskell J."/>
            <person name="Glotzer D."/>
            <person name="Gorecki P."/>
            <person name="Heitman J."/>
            <person name="Hesse C."/>
            <person name="Hori C."/>
            <person name="Igarashi K."/>
            <person name="Jurgens J.A."/>
            <person name="Kallen N."/>
            <person name="Kersten P."/>
            <person name="Kohler A."/>
            <person name="Kuees U."/>
            <person name="Kumar T.K.A."/>
            <person name="Kuo A."/>
            <person name="LaButti K."/>
            <person name="Larrondo L.F."/>
            <person name="Lindquist E."/>
            <person name="Ling A."/>
            <person name="Lombard V."/>
            <person name="Lucas S."/>
            <person name="Lundell T."/>
            <person name="Martin R."/>
            <person name="McLaughlin D.J."/>
            <person name="Morgenstern I."/>
            <person name="Morin E."/>
            <person name="Murat C."/>
            <person name="Nagy L.G."/>
            <person name="Nolan M."/>
            <person name="Ohm R.A."/>
            <person name="Patyshakuliyeva A."/>
            <person name="Rokas A."/>
            <person name="Ruiz-Duenas F.J."/>
            <person name="Sabat G."/>
            <person name="Salamov A."/>
            <person name="Samejima M."/>
            <person name="Schmutz J."/>
            <person name="Slot J.C."/>
            <person name="St John F."/>
            <person name="Stenlid J."/>
            <person name="Sun H."/>
            <person name="Sun S."/>
            <person name="Syed K."/>
            <person name="Tsang A."/>
            <person name="Wiebenga A."/>
            <person name="Young D."/>
            <person name="Pisabarro A."/>
            <person name="Eastwood D.C."/>
            <person name="Martin F."/>
            <person name="Cullen D."/>
            <person name="Grigoriev I.V."/>
            <person name="Hibbett D.S."/>
        </authorList>
    </citation>
    <scope>NUCLEOTIDE SEQUENCE</scope>
    <source>
        <strain evidence="3">FP-58527</strain>
    </source>
</reference>
<feature type="compositionally biased region" description="Low complexity" evidence="1">
    <location>
        <begin position="836"/>
        <end position="849"/>
    </location>
</feature>
<dbReference type="eggNOG" id="ENOG502SQGF">
    <property type="taxonomic scope" value="Eukaryota"/>
</dbReference>
<feature type="compositionally biased region" description="Pro residues" evidence="1">
    <location>
        <begin position="1100"/>
        <end position="1109"/>
    </location>
</feature>
<dbReference type="EMBL" id="KE504129">
    <property type="protein sequence ID" value="EPT03764.1"/>
    <property type="molecule type" value="Genomic_DNA"/>
</dbReference>
<feature type="compositionally biased region" description="Low complexity" evidence="1">
    <location>
        <begin position="721"/>
        <end position="732"/>
    </location>
</feature>
<dbReference type="AlphaFoldDB" id="S8EKD6"/>
<evidence type="ECO:0000313" key="2">
    <source>
        <dbReference type="EMBL" id="EPT03764.1"/>
    </source>
</evidence>
<feature type="compositionally biased region" description="Low complexity" evidence="1">
    <location>
        <begin position="456"/>
        <end position="471"/>
    </location>
</feature>
<feature type="compositionally biased region" description="Basic and acidic residues" evidence="1">
    <location>
        <begin position="1058"/>
        <end position="1074"/>
    </location>
</feature>
<organism evidence="2 3">
    <name type="scientific">Fomitopsis schrenkii</name>
    <name type="common">Brown rot fungus</name>
    <dbReference type="NCBI Taxonomy" id="2126942"/>
    <lineage>
        <taxon>Eukaryota</taxon>
        <taxon>Fungi</taxon>
        <taxon>Dikarya</taxon>
        <taxon>Basidiomycota</taxon>
        <taxon>Agaricomycotina</taxon>
        <taxon>Agaricomycetes</taxon>
        <taxon>Polyporales</taxon>
        <taxon>Fomitopsis</taxon>
    </lineage>
</organism>
<feature type="compositionally biased region" description="Low complexity" evidence="1">
    <location>
        <begin position="782"/>
        <end position="798"/>
    </location>
</feature>
<feature type="compositionally biased region" description="Basic and acidic residues" evidence="1">
    <location>
        <begin position="1029"/>
        <end position="1045"/>
    </location>
</feature>
<feature type="region of interest" description="Disordered" evidence="1">
    <location>
        <begin position="142"/>
        <end position="199"/>
    </location>
</feature>
<feature type="region of interest" description="Disordered" evidence="1">
    <location>
        <begin position="935"/>
        <end position="1137"/>
    </location>
</feature>
<feature type="compositionally biased region" description="Low complexity" evidence="1">
    <location>
        <begin position="984"/>
        <end position="997"/>
    </location>
</feature>
<feature type="compositionally biased region" description="Basic and acidic residues" evidence="1">
    <location>
        <begin position="666"/>
        <end position="690"/>
    </location>
</feature>
<dbReference type="OrthoDB" id="3268641at2759"/>
<feature type="compositionally biased region" description="Low complexity" evidence="1">
    <location>
        <begin position="954"/>
        <end position="967"/>
    </location>
</feature>
<feature type="compositionally biased region" description="Basic and acidic residues" evidence="1">
    <location>
        <begin position="971"/>
        <end position="983"/>
    </location>
</feature>
<dbReference type="STRING" id="743788.S8EKD6"/>
<accession>S8EKD6</accession>
<dbReference type="InParanoid" id="S8EKD6"/>
<feature type="region of interest" description="Disordered" evidence="1">
    <location>
        <begin position="497"/>
        <end position="635"/>
    </location>
</feature>
<evidence type="ECO:0000313" key="3">
    <source>
        <dbReference type="Proteomes" id="UP000015241"/>
    </source>
</evidence>
<feature type="compositionally biased region" description="Basic and acidic residues" evidence="1">
    <location>
        <begin position="597"/>
        <end position="607"/>
    </location>
</feature>
<name>S8EKD6_FOMSC</name>
<feature type="compositionally biased region" description="Low complexity" evidence="1">
    <location>
        <begin position="1083"/>
        <end position="1099"/>
    </location>
</feature>
<gene>
    <name evidence="2" type="ORF">FOMPIDRAFT_1022319</name>
</gene>
<feature type="region of interest" description="Disordered" evidence="1">
    <location>
        <begin position="450"/>
        <end position="483"/>
    </location>
</feature>
<sequence length="1137" mass="122360">MKRLAAVFGSRHRSGHSDVASSHHDDASAANNDSTNDDTARSKHAHPTRSKSTFFRSLSRRAQPPAEPLITPKAFDGGHLSSSSSSSAGPSTPDDDARSFVRAKTWLNQPNAAPPTQTAVHVQASLIVPQVARIGTLHTARLGLTPERPHAQVEHESDDESSASEFSRSSARTSTILSPRTRMSPQPMSTPTPPAVSSKPLSAIEYTRAVANNGLAHSFSPPPLLHVPNSPLFPRSYNTHSQVASLASGSLRVQLFHKRVLARLSQPRRADERALQPFAGKRQPPPRGPQLYLDDNAVSGRICLRSEGLRRWVDRPCFEDRLAVYRPEEGELCEPCMKGIVCVPISGTPLGVAALEFSEHIENLAGLYDDLPEDTTFNADMETDAATEITFTLSASPTAELPEAKQIPSIEFPRKTSQDTHAAPSLSVDVGVGSLGELIDFERQLSMDGLPPLPTPLLTITPTSATSSPTSSGPPTPTGSVPSLAAASHALDVKESVKADAGSGIPSSPQSTGILSSSQQRQIQYKATPSPLRIESNMRLPNPYSPTEPTSLSGASTSSTSPTPSTSTSVATVTFQATSPQPPAPKPTPRLAVRFADSTKGKGKDSDTSESETSEDGRTKKKESVPLGYVQRIKQQRLEKQRFLAAERARRAQIEDAQRRAAQAKAQEEERLRVERRREEEERQRRKYQEEVSAARARRESTKFVPPQLSMTGSATDVNIGAGAAAAAALAGRGREREKAGTYARPMYDQRRGSEASLARSSVSRPRDGSRDPPPVPPLPISPSVRNASPASSGSGSTSHRDSSGHSYPAPPSLGTLAANNRSSSAPDVRPRDRSASSSRGVGNRSSVADSTIGGRDRTSSNPSPNVASPSQMWMANPMMGMSANMNMNMNRMSMMGMPVIAVPMAVPVAVPMQGYPMAPMQVGMEPLLPPSPPFVMQQYGYRPPSQNSHRDSSPSSANRRSYHSSSTPPPRDHSRERSDSRGHSSSPSSARPQADSHPPSSGGSAVRVSYHYPFTPPSSSSSSPSRPQDYEHHRRSSAEADLHRRGNPQPPPVTTTRSERGDPSRKERDDRRSSKVPPVPSPSRSSRPQPYHTSSMPSPASPLSPPPIVVDRTSRSSSGFQILSRPNQQRRQTMIS</sequence>
<feature type="compositionally biased region" description="Low complexity" evidence="1">
    <location>
        <begin position="549"/>
        <end position="579"/>
    </location>
</feature>